<keyword evidence="1" id="KW-0479">Metal-binding</keyword>
<keyword evidence="8" id="KW-1185">Reference proteome</keyword>
<keyword evidence="6" id="KW-0539">Nucleus</keyword>
<dbReference type="InterPro" id="IPR052360">
    <property type="entry name" value="Transcr_Regulatory_Proteins"/>
</dbReference>
<gene>
    <name evidence="7" type="ORF">CLCR_01414</name>
</gene>
<accession>A0A1C1CAS8</accession>
<dbReference type="VEuPathDB" id="FungiDB:G647_03525"/>
<keyword evidence="4" id="KW-0238">DNA-binding</keyword>
<dbReference type="AlphaFoldDB" id="A0A1C1CAS8"/>
<dbReference type="PANTHER" id="PTHR36206">
    <property type="entry name" value="ASPERCRYPTIN BIOSYNTHESIS CLUSTER-SPECIFIC TRANSCRIPTION REGULATOR ATNN-RELATED"/>
    <property type="match status" value="1"/>
</dbReference>
<dbReference type="GO" id="GO:0046872">
    <property type="term" value="F:metal ion binding"/>
    <property type="evidence" value="ECO:0007669"/>
    <property type="project" value="UniProtKB-KW"/>
</dbReference>
<reference evidence="7" key="1">
    <citation type="submission" date="2015-07" db="EMBL/GenBank/DDBJ databases">
        <authorList>
            <person name="Noorani M."/>
        </authorList>
    </citation>
    <scope>NUCLEOTIDE SEQUENCE [LARGE SCALE GENOMIC DNA]</scope>
    <source>
        <strain evidence="7">KSF</strain>
    </source>
</reference>
<dbReference type="VEuPathDB" id="FungiDB:CLCR_01414"/>
<keyword evidence="3" id="KW-0805">Transcription regulation</keyword>
<sequence length="788" mass="88034">MADLLQADVAESNAGRVCDGYTEPKPWPFEHPHNQQRPTEDVVPWFSNGNPIHFYDEPDLNRPTQYFLECAAPRISSYFAEMMDSFVDDKALVLSSSNSAWNFWSRLVVQASREQACVRYSLVALSSLHESIELTKRTPWQNHTFTLYYTKAITEINQSQNSLPLDIILISCLLFAHCDFLMGASAAGLTHLKSGHRIIKETRKRQIEISAEVADLVEPIMHGFLAKTEAYALREQATEPSTAGPVTTAATYSLPDMPEKFEDLAHANKHLQQAVYLVLLLERGKPHHSTPMVPGVRKYVAEWSKAFGRWRAEASLDRDDPILKDWQLLLLAHHRMAFLVMKTFPPENDNAYIRAAADFRIMFAQLRTFLRSGHTTMDKSSGSDIVLKAHLGFISPLYFIATMCRVHDVRRSALEALQELKVVEAHWNSCVAYAVAKTVVEIEESCSQSSMKVQRIKVDSVDRCKDGTLEMRYHQIPGNGNHGDTGTRRITEPCCHHEATMTWINLNSRETQHRGPRDGMCCFIDAHAAPCLIPVQFLCDARARQNHGHLDLGPQLFEQPQFSMLPQTAQGAGHEDGDNGSSVFVCQPVVLEGQFVLDTVLIADGSLPPEASRARRMRAGINVAPFRTLGEIPLVLALREHLRNIAHLFPLDAVGVLLCVTNAELDASSIPKMGDSQDGSERITTSNDRMEGDVGNVSFPLRASGEVQLCLWVFSAVPDGDVRVEHFLPEDQCLDDRLVEEGSTRPNPRDRDSGVPDFELVVRISDVVCQGLVAVSLVRVARWDVVGK</sequence>
<keyword evidence="5" id="KW-0804">Transcription</keyword>
<evidence type="ECO:0000256" key="4">
    <source>
        <dbReference type="ARBA" id="ARBA00023125"/>
    </source>
</evidence>
<proteinExistence type="predicted"/>
<evidence type="ECO:0000256" key="1">
    <source>
        <dbReference type="ARBA" id="ARBA00022723"/>
    </source>
</evidence>
<keyword evidence="2" id="KW-0862">Zinc</keyword>
<dbReference type="STRING" id="86049.A0A1C1CAS8"/>
<dbReference type="OrthoDB" id="2593732at2759"/>
<evidence type="ECO:0000256" key="5">
    <source>
        <dbReference type="ARBA" id="ARBA00023163"/>
    </source>
</evidence>
<protein>
    <recommendedName>
        <fullName evidence="9">C6 zinc finger domain protein</fullName>
    </recommendedName>
</protein>
<dbReference type="PANTHER" id="PTHR36206:SF12">
    <property type="entry name" value="ASPERCRYPTIN BIOSYNTHESIS CLUSTER-SPECIFIC TRANSCRIPTION REGULATOR ATNN-RELATED"/>
    <property type="match status" value="1"/>
</dbReference>
<evidence type="ECO:0000256" key="3">
    <source>
        <dbReference type="ARBA" id="ARBA00023015"/>
    </source>
</evidence>
<dbReference type="EMBL" id="LGRB01000019">
    <property type="protein sequence ID" value="OCT45615.1"/>
    <property type="molecule type" value="Genomic_DNA"/>
</dbReference>
<evidence type="ECO:0000313" key="8">
    <source>
        <dbReference type="Proteomes" id="UP000094526"/>
    </source>
</evidence>
<comment type="caution">
    <text evidence="7">The sequence shown here is derived from an EMBL/GenBank/DDBJ whole genome shotgun (WGS) entry which is preliminary data.</text>
</comment>
<evidence type="ECO:0000256" key="6">
    <source>
        <dbReference type="ARBA" id="ARBA00023242"/>
    </source>
</evidence>
<evidence type="ECO:0000313" key="7">
    <source>
        <dbReference type="EMBL" id="OCT45615.1"/>
    </source>
</evidence>
<dbReference type="Proteomes" id="UP000094526">
    <property type="component" value="Unassembled WGS sequence"/>
</dbReference>
<evidence type="ECO:0000256" key="2">
    <source>
        <dbReference type="ARBA" id="ARBA00022833"/>
    </source>
</evidence>
<evidence type="ECO:0008006" key="9">
    <source>
        <dbReference type="Google" id="ProtNLM"/>
    </source>
</evidence>
<organism evidence="7 8">
    <name type="scientific">Cladophialophora carrionii</name>
    <dbReference type="NCBI Taxonomy" id="86049"/>
    <lineage>
        <taxon>Eukaryota</taxon>
        <taxon>Fungi</taxon>
        <taxon>Dikarya</taxon>
        <taxon>Ascomycota</taxon>
        <taxon>Pezizomycotina</taxon>
        <taxon>Eurotiomycetes</taxon>
        <taxon>Chaetothyriomycetidae</taxon>
        <taxon>Chaetothyriales</taxon>
        <taxon>Herpotrichiellaceae</taxon>
        <taxon>Cladophialophora</taxon>
    </lineage>
</organism>
<dbReference type="GO" id="GO:0003677">
    <property type="term" value="F:DNA binding"/>
    <property type="evidence" value="ECO:0007669"/>
    <property type="project" value="UniProtKB-KW"/>
</dbReference>
<name>A0A1C1CAS8_9EURO</name>